<evidence type="ECO:0000256" key="4">
    <source>
        <dbReference type="ARBA" id="ARBA00022729"/>
    </source>
</evidence>
<dbReference type="Gene3D" id="2.10.70.80">
    <property type="match status" value="1"/>
</dbReference>
<evidence type="ECO:0000259" key="10">
    <source>
        <dbReference type="PROSITE" id="PS50093"/>
    </source>
</evidence>
<dbReference type="Pfam" id="PF00801">
    <property type="entry name" value="PKD"/>
    <property type="match status" value="1"/>
</dbReference>
<dbReference type="InterPro" id="IPR006581">
    <property type="entry name" value="VPS10"/>
</dbReference>
<dbReference type="GO" id="GO:0016020">
    <property type="term" value="C:membrane"/>
    <property type="evidence" value="ECO:0007669"/>
    <property type="project" value="UniProtKB-SubCell"/>
</dbReference>
<protein>
    <recommendedName>
        <fullName evidence="10">PKD domain-containing protein</fullName>
    </recommendedName>
</protein>
<dbReference type="PANTHER" id="PTHR12106:SF10">
    <property type="entry name" value="VPS10 DOMAIN-CONTAINING RECEPTOR SORCS3"/>
    <property type="match status" value="1"/>
</dbReference>
<comment type="subcellular location">
    <subcellularLocation>
        <location evidence="1">Membrane</location>
        <topology evidence="1">Single-pass type I membrane protein</topology>
    </subcellularLocation>
</comment>
<feature type="compositionally biased region" description="Basic and acidic residues" evidence="9">
    <location>
        <begin position="26"/>
        <end position="36"/>
    </location>
</feature>
<dbReference type="Gene3D" id="2.60.40.10">
    <property type="entry name" value="Immunoglobulins"/>
    <property type="match status" value="1"/>
</dbReference>
<organism evidence="11 12">
    <name type="scientific">Denticeps clupeoides</name>
    <name type="common">denticle herring</name>
    <dbReference type="NCBI Taxonomy" id="299321"/>
    <lineage>
        <taxon>Eukaryota</taxon>
        <taxon>Metazoa</taxon>
        <taxon>Chordata</taxon>
        <taxon>Craniata</taxon>
        <taxon>Vertebrata</taxon>
        <taxon>Euteleostomi</taxon>
        <taxon>Actinopterygii</taxon>
        <taxon>Neopterygii</taxon>
        <taxon>Teleostei</taxon>
        <taxon>Clupei</taxon>
        <taxon>Clupeiformes</taxon>
        <taxon>Denticipitoidei</taxon>
        <taxon>Denticipitidae</taxon>
        <taxon>Denticeps</taxon>
    </lineage>
</organism>
<dbReference type="PANTHER" id="PTHR12106">
    <property type="entry name" value="SORTILIN RELATED"/>
    <property type="match status" value="1"/>
</dbReference>
<dbReference type="Ensembl" id="ENSDCDT00010073871.1">
    <property type="protein sequence ID" value="ENSDCDP00010063066.1"/>
    <property type="gene ID" value="ENSDCDG00010034459.1"/>
</dbReference>
<dbReference type="InterPro" id="IPR015943">
    <property type="entry name" value="WD40/YVTN_repeat-like_dom_sf"/>
</dbReference>
<keyword evidence="3" id="KW-0812">Transmembrane</keyword>
<dbReference type="AlphaFoldDB" id="A0AAY4F0F5"/>
<dbReference type="InterPro" id="IPR035986">
    <property type="entry name" value="PKD_dom_sf"/>
</dbReference>
<reference evidence="11" key="2">
    <citation type="submission" date="2025-08" db="UniProtKB">
        <authorList>
            <consortium name="Ensembl"/>
        </authorList>
    </citation>
    <scope>IDENTIFICATION</scope>
</reference>
<keyword evidence="4" id="KW-0732">Signal</keyword>
<dbReference type="Proteomes" id="UP000694580">
    <property type="component" value="Chromosome 3"/>
</dbReference>
<keyword evidence="8" id="KW-0325">Glycoprotein</keyword>
<dbReference type="GeneTree" id="ENSGT01030000234563"/>
<evidence type="ECO:0000256" key="9">
    <source>
        <dbReference type="SAM" id="MobiDB-lite"/>
    </source>
</evidence>
<dbReference type="InterPro" id="IPR013783">
    <property type="entry name" value="Ig-like_fold"/>
</dbReference>
<proteinExistence type="inferred from homology"/>
<reference evidence="11" key="3">
    <citation type="submission" date="2025-09" db="UniProtKB">
        <authorList>
            <consortium name="Ensembl"/>
        </authorList>
    </citation>
    <scope>IDENTIFICATION</scope>
</reference>
<dbReference type="Pfam" id="PF15902">
    <property type="entry name" value="Sortilin-Vps10"/>
    <property type="match status" value="1"/>
</dbReference>
<dbReference type="InterPro" id="IPR050310">
    <property type="entry name" value="VPS10-sortilin"/>
</dbReference>
<dbReference type="InterPro" id="IPR031777">
    <property type="entry name" value="Sortilin_C"/>
</dbReference>
<dbReference type="InterPro" id="IPR000601">
    <property type="entry name" value="PKD_dom"/>
</dbReference>
<dbReference type="SUPFAM" id="SSF49299">
    <property type="entry name" value="PKD domain"/>
    <property type="match status" value="1"/>
</dbReference>
<reference evidence="11 12" key="1">
    <citation type="submission" date="2020-06" db="EMBL/GenBank/DDBJ databases">
        <authorList>
            <consortium name="Wellcome Sanger Institute Data Sharing"/>
        </authorList>
    </citation>
    <scope>NUCLEOTIDE SEQUENCE [LARGE SCALE GENOMIC DNA]</scope>
</reference>
<keyword evidence="7" id="KW-0472">Membrane</keyword>
<evidence type="ECO:0000256" key="7">
    <source>
        <dbReference type="ARBA" id="ARBA00023136"/>
    </source>
</evidence>
<keyword evidence="12" id="KW-1185">Reference proteome</keyword>
<evidence type="ECO:0000256" key="6">
    <source>
        <dbReference type="ARBA" id="ARBA00022989"/>
    </source>
</evidence>
<comment type="similarity">
    <text evidence="2">Belongs to the VPS10-related sortilin family. SORCS subfamily.</text>
</comment>
<feature type="domain" description="PKD" evidence="10">
    <location>
        <begin position="669"/>
        <end position="732"/>
    </location>
</feature>
<dbReference type="Pfam" id="PF15901">
    <property type="entry name" value="Sortilin_C"/>
    <property type="match status" value="1"/>
</dbReference>
<evidence type="ECO:0000256" key="1">
    <source>
        <dbReference type="ARBA" id="ARBA00004479"/>
    </source>
</evidence>
<evidence type="ECO:0000256" key="5">
    <source>
        <dbReference type="ARBA" id="ARBA00022737"/>
    </source>
</evidence>
<evidence type="ECO:0000256" key="8">
    <source>
        <dbReference type="ARBA" id="ARBA00023180"/>
    </source>
</evidence>
<name>A0AAY4F0F5_9TELE</name>
<feature type="compositionally biased region" description="Basic and acidic residues" evidence="9">
    <location>
        <begin position="61"/>
        <end position="106"/>
    </location>
</feature>
<evidence type="ECO:0000313" key="12">
    <source>
        <dbReference type="Proteomes" id="UP000694580"/>
    </source>
</evidence>
<keyword evidence="6" id="KW-1133">Transmembrane helix</keyword>
<keyword evidence="5" id="KW-0677">Repeat</keyword>
<dbReference type="PROSITE" id="PS50093">
    <property type="entry name" value="PKD"/>
    <property type="match status" value="1"/>
</dbReference>
<dbReference type="SMART" id="SM00602">
    <property type="entry name" value="VPS10"/>
    <property type="match status" value="1"/>
</dbReference>
<gene>
    <name evidence="11" type="primary">SORCS3</name>
</gene>
<evidence type="ECO:0000256" key="3">
    <source>
        <dbReference type="ARBA" id="ARBA00022692"/>
    </source>
</evidence>
<dbReference type="FunFam" id="2.10.70.80:FF:000001">
    <property type="entry name" value="Sortilin-related VPS10 domain-containing receptor 1"/>
    <property type="match status" value="1"/>
</dbReference>
<dbReference type="SUPFAM" id="SSF110296">
    <property type="entry name" value="Oligoxyloglucan reducing end-specific cellobiohydrolase"/>
    <property type="match status" value="1"/>
</dbReference>
<dbReference type="InterPro" id="IPR031778">
    <property type="entry name" value="Sortilin_N"/>
</dbReference>
<evidence type="ECO:0000313" key="11">
    <source>
        <dbReference type="Ensembl" id="ENSDCDP00010063066.1"/>
    </source>
</evidence>
<accession>A0AAY4F0F5</accession>
<feature type="region of interest" description="Disordered" evidence="9">
    <location>
        <begin position="1"/>
        <end position="106"/>
    </location>
</feature>
<sequence>MAEITCASCPAPLQLKGGNQAFFGPDRGEFGRDGSREGGASKVTEEPARGTDAAAPRAKRSGPERPEPSGERRDPGPLLDEQKLRSGPRWDRADGKVTSSRQEEFKTSSTTFALTGDSAHNHAVVYWSGQNSSVILILTKLYDFHLGSVTESTLWRSTDYGTTYEKLNDKVGVKTVLNYLYVCPTNKRKIMVLTDPEFESSVLISLDEGASYQKYRMNFYILSLLFHPTQEDWALAYSHDQKLYSSFDFGRKWQFVHEQVTPNRFYWYLITNNDSFVSAGAQYVTCRAQSCSESNRNFPFKGYIDTNSLVVQDDYMFIQVTSGGRSWYLASYMREPFVRIKIPKYSLPKDMHIISTDEGQVFAAVQEWNQNDTYNVYISDPHGVYFTLALENVRTSRGVGGNSMIDLYEVAGIKGMLIANRKLENQVKTYITYNKGRDWRLLQAPSTDLAGNDIHCILPFCSLHLQLQMSENPYLSGSITSKSSAPGIIVATGNIGSELSYSNVGVFISSDAGNNFRQIFEEEHNIWFLDKGGALLAVKQPSVPTRNLWVSFDEGRQWSRHSFSTTPLFVDGVLVEPGIDSQIMTFFGHFSHRSEWQLIKIDYKSLFTRACAEGDYQSWHLHNQGEPCVMGQKQIYTKRRPGSHCMLGKNFTSPVSADPCICRCNSVFSQGDSIKTNIQLDFGDGTAVSYSNLSWTEDGIKHVYRTAGIFRVTVLAENELGSDSSSLHIHVTCMHSSFLLVLTEINKEINLTAVVWPSHSRTITYFWWLGNSSEVHRSYGRKGIKRSLFFSMFFSITDFFKSLLLSFSPNLDETNPDIPEWRHDVGRVIKKALLQVRFPQPFSCFMSTLLSYSLALTSLTHSFSPPFLPIPYGSLCVSYPSRKKQVRDVPEFEYVFLCHRCHRPLHSFTITFAAFIRHPYPEGLKVSSYRESPPWSNLGLSVLLRDTMVVSGV</sequence>
<evidence type="ECO:0000256" key="2">
    <source>
        <dbReference type="ARBA" id="ARBA00010818"/>
    </source>
</evidence>
<dbReference type="Gene3D" id="2.130.10.10">
    <property type="entry name" value="YVTN repeat-like/Quinoprotein amine dehydrogenase"/>
    <property type="match status" value="1"/>
</dbReference>